<accession>A0A2S4WBJ0</accession>
<dbReference type="VEuPathDB" id="FungiDB:PSTT_00971"/>
<feature type="non-terminal residue" evidence="2">
    <location>
        <position position="1"/>
    </location>
</feature>
<dbReference type="EMBL" id="PKSM01000054">
    <property type="protein sequence ID" value="POW19123.1"/>
    <property type="molecule type" value="Genomic_DNA"/>
</dbReference>
<evidence type="ECO:0000313" key="3">
    <source>
        <dbReference type="Proteomes" id="UP000238274"/>
    </source>
</evidence>
<keyword evidence="3" id="KW-1185">Reference proteome</keyword>
<dbReference type="AlphaFoldDB" id="A0A2S4WBJ0"/>
<organism evidence="2 3">
    <name type="scientific">Puccinia striiformis</name>
    <dbReference type="NCBI Taxonomy" id="27350"/>
    <lineage>
        <taxon>Eukaryota</taxon>
        <taxon>Fungi</taxon>
        <taxon>Dikarya</taxon>
        <taxon>Basidiomycota</taxon>
        <taxon>Pucciniomycotina</taxon>
        <taxon>Pucciniomycetes</taxon>
        <taxon>Pucciniales</taxon>
        <taxon>Pucciniaceae</taxon>
        <taxon>Puccinia</taxon>
    </lineage>
</organism>
<sequence>RDCVKENIINFGMVKKIRAGNESGDGKMAKQIICSNSLTMPLRCHLVYKLHADCLSTNVDLTTINHTNCHSGPGGGAGNHSNTNNTDFGNHTNPFSAGFGNLGSDNTHPDDNSLVESVQNTKTL</sequence>
<feature type="compositionally biased region" description="Polar residues" evidence="1">
    <location>
        <begin position="114"/>
        <end position="124"/>
    </location>
</feature>
<protein>
    <submittedName>
        <fullName evidence="2">Uncharacterized protein</fullName>
    </submittedName>
</protein>
<feature type="compositionally biased region" description="Polar residues" evidence="1">
    <location>
        <begin position="79"/>
        <end position="95"/>
    </location>
</feature>
<evidence type="ECO:0000313" key="2">
    <source>
        <dbReference type="EMBL" id="POW19123.1"/>
    </source>
</evidence>
<gene>
    <name evidence="2" type="ORF">PSHT_05036</name>
</gene>
<evidence type="ECO:0000256" key="1">
    <source>
        <dbReference type="SAM" id="MobiDB-lite"/>
    </source>
</evidence>
<dbReference type="VEuPathDB" id="FungiDB:PSHT_05036"/>
<proteinExistence type="predicted"/>
<comment type="caution">
    <text evidence="2">The sequence shown here is derived from an EMBL/GenBank/DDBJ whole genome shotgun (WGS) entry which is preliminary data.</text>
</comment>
<dbReference type="Proteomes" id="UP000238274">
    <property type="component" value="Unassembled WGS sequence"/>
</dbReference>
<reference evidence="3" key="2">
    <citation type="journal article" date="2018" name="BMC Genomics">
        <title>Genomic insights into host adaptation between the wheat stripe rust pathogen (Puccinia striiformis f. sp. tritici) and the barley stripe rust pathogen (Puccinia striiformis f. sp. hordei).</title>
        <authorList>
            <person name="Xia C."/>
            <person name="Wang M."/>
            <person name="Yin C."/>
            <person name="Cornejo O.E."/>
            <person name="Hulbert S.H."/>
            <person name="Chen X."/>
        </authorList>
    </citation>
    <scope>NUCLEOTIDE SEQUENCE [LARGE SCALE GENOMIC DNA]</scope>
    <source>
        <strain evidence="3">93TX-2</strain>
    </source>
</reference>
<reference evidence="3" key="3">
    <citation type="journal article" date="2018" name="Mol. Plant Microbe Interact.">
        <title>Genome sequence resources for the wheat stripe rust pathogen (Puccinia striiformis f. sp. tritici) and the barley stripe rust pathogen (Puccinia striiformis f. sp. hordei).</title>
        <authorList>
            <person name="Xia C."/>
            <person name="Wang M."/>
            <person name="Yin C."/>
            <person name="Cornejo O.E."/>
            <person name="Hulbert S.H."/>
            <person name="Chen X."/>
        </authorList>
    </citation>
    <scope>NUCLEOTIDE SEQUENCE [LARGE SCALE GENOMIC DNA]</scope>
    <source>
        <strain evidence="3">93TX-2</strain>
    </source>
</reference>
<name>A0A2S4WBJ0_9BASI</name>
<feature type="region of interest" description="Disordered" evidence="1">
    <location>
        <begin position="68"/>
        <end position="124"/>
    </location>
</feature>
<reference evidence="2 3" key="1">
    <citation type="submission" date="2017-12" db="EMBL/GenBank/DDBJ databases">
        <title>Gene loss provides genomic basis for host adaptation in cereal stripe rust fungi.</title>
        <authorList>
            <person name="Xia C."/>
        </authorList>
    </citation>
    <scope>NUCLEOTIDE SEQUENCE [LARGE SCALE GENOMIC DNA]</scope>
    <source>
        <strain evidence="2 3">93TX-2</strain>
    </source>
</reference>